<comment type="similarity">
    <text evidence="4">Belongs to the ubiquitin-conjugating enzyme family.</text>
</comment>
<reference evidence="7" key="1">
    <citation type="journal article" date="2013" name="Proc. Natl. Acad. Sci. U.S.A.">
        <title>Genome structure and metabolic features in the red seaweed Chondrus crispus shed light on evolution of the Archaeplastida.</title>
        <authorList>
            <person name="Collen J."/>
            <person name="Porcel B."/>
            <person name="Carre W."/>
            <person name="Ball S.G."/>
            <person name="Chaparro C."/>
            <person name="Tonon T."/>
            <person name="Barbeyron T."/>
            <person name="Michel G."/>
            <person name="Noel B."/>
            <person name="Valentin K."/>
            <person name="Elias M."/>
            <person name="Artiguenave F."/>
            <person name="Arun A."/>
            <person name="Aury J.M."/>
            <person name="Barbosa-Neto J.F."/>
            <person name="Bothwell J.H."/>
            <person name="Bouget F.Y."/>
            <person name="Brillet L."/>
            <person name="Cabello-Hurtado F."/>
            <person name="Capella-Gutierrez S."/>
            <person name="Charrier B."/>
            <person name="Cladiere L."/>
            <person name="Cock J.M."/>
            <person name="Coelho S.M."/>
            <person name="Colleoni C."/>
            <person name="Czjzek M."/>
            <person name="Da Silva C."/>
            <person name="Delage L."/>
            <person name="Denoeud F."/>
            <person name="Deschamps P."/>
            <person name="Dittami S.M."/>
            <person name="Gabaldon T."/>
            <person name="Gachon C.M."/>
            <person name="Groisillier A."/>
            <person name="Herve C."/>
            <person name="Jabbari K."/>
            <person name="Katinka M."/>
            <person name="Kloareg B."/>
            <person name="Kowalczyk N."/>
            <person name="Labadie K."/>
            <person name="Leblanc C."/>
            <person name="Lopez P.J."/>
            <person name="McLachlan D.H."/>
            <person name="Meslet-Cladiere L."/>
            <person name="Moustafa A."/>
            <person name="Nehr Z."/>
            <person name="Nyvall Collen P."/>
            <person name="Panaud O."/>
            <person name="Partensky F."/>
            <person name="Poulain J."/>
            <person name="Rensing S.A."/>
            <person name="Rousvoal S."/>
            <person name="Samson G."/>
            <person name="Symeonidi A."/>
            <person name="Weissenbach J."/>
            <person name="Zambounis A."/>
            <person name="Wincker P."/>
            <person name="Boyen C."/>
        </authorList>
    </citation>
    <scope>NUCLEOTIDE SEQUENCE [LARGE SCALE GENOMIC DNA]</scope>
    <source>
        <strain evidence="7">cv. Stackhouse</strain>
    </source>
</reference>
<evidence type="ECO:0000313" key="7">
    <source>
        <dbReference type="Proteomes" id="UP000012073"/>
    </source>
</evidence>
<dbReference type="PANTHER" id="PTHR24067">
    <property type="entry name" value="UBIQUITIN-CONJUGATING ENZYME E2"/>
    <property type="match status" value="1"/>
</dbReference>
<dbReference type="RefSeq" id="XP_005716675.1">
    <property type="nucleotide sequence ID" value="XM_005716618.1"/>
</dbReference>
<feature type="active site" description="Glycyl thioester intermediate" evidence="3">
    <location>
        <position position="94"/>
    </location>
</feature>
<dbReference type="EMBL" id="HG001807">
    <property type="protein sequence ID" value="CDF36856.1"/>
    <property type="molecule type" value="Genomic_DNA"/>
</dbReference>
<dbReference type="InterPro" id="IPR000608">
    <property type="entry name" value="UBC"/>
</dbReference>
<evidence type="ECO:0000256" key="4">
    <source>
        <dbReference type="RuleBase" id="RU362109"/>
    </source>
</evidence>
<proteinExistence type="inferred from homology"/>
<dbReference type="SUPFAM" id="SSF54495">
    <property type="entry name" value="UBC-like"/>
    <property type="match status" value="1"/>
</dbReference>
<evidence type="ECO:0000256" key="2">
    <source>
        <dbReference type="ARBA" id="ARBA00022786"/>
    </source>
</evidence>
<keyword evidence="2 4" id="KW-0833">Ubl conjugation pathway</keyword>
<protein>
    <submittedName>
        <fullName evidence="6">Ubiquitin-conjugating enzyme 1, E2-like protein</fullName>
    </submittedName>
</protein>
<keyword evidence="4" id="KW-0547">Nucleotide-binding</keyword>
<sequence length="157" mass="17644">MMSASSKSAAALRLMTDLKMIRKEPPEGCSAGPILDDNIFAWEATILGPADTPWEDGIYNMYLTFPERYPEEGPTARFQTEMFHPNIQENGKVCLDIIQENWSPVYTVNMILMSIQSLLADPNPNSAANSEAAQIYHRDRNAYEKKVRECAAKSINL</sequence>
<dbReference type="Pfam" id="PF00179">
    <property type="entry name" value="UQ_con"/>
    <property type="match status" value="1"/>
</dbReference>
<dbReference type="PROSITE" id="PS00183">
    <property type="entry name" value="UBC_1"/>
    <property type="match status" value="1"/>
</dbReference>
<evidence type="ECO:0000256" key="1">
    <source>
        <dbReference type="ARBA" id="ARBA00022679"/>
    </source>
</evidence>
<dbReference type="SMART" id="SM00212">
    <property type="entry name" value="UBCc"/>
    <property type="match status" value="1"/>
</dbReference>
<dbReference type="Gramene" id="CDF36856">
    <property type="protein sequence ID" value="CDF36856"/>
    <property type="gene ID" value="CHC_T00009096001"/>
</dbReference>
<dbReference type="STRING" id="2769.R7QHB2"/>
<evidence type="ECO:0000259" key="5">
    <source>
        <dbReference type="PROSITE" id="PS50127"/>
    </source>
</evidence>
<organism evidence="6 7">
    <name type="scientific">Chondrus crispus</name>
    <name type="common">Carrageen Irish moss</name>
    <name type="synonym">Polymorpha crispa</name>
    <dbReference type="NCBI Taxonomy" id="2769"/>
    <lineage>
        <taxon>Eukaryota</taxon>
        <taxon>Rhodophyta</taxon>
        <taxon>Florideophyceae</taxon>
        <taxon>Rhodymeniophycidae</taxon>
        <taxon>Gigartinales</taxon>
        <taxon>Gigartinaceae</taxon>
        <taxon>Chondrus</taxon>
    </lineage>
</organism>
<dbReference type="InterPro" id="IPR050113">
    <property type="entry name" value="Ub_conjugating_enzyme"/>
</dbReference>
<dbReference type="AlphaFoldDB" id="R7QHB2"/>
<evidence type="ECO:0000256" key="3">
    <source>
        <dbReference type="PROSITE-ProRule" id="PRU10133"/>
    </source>
</evidence>
<gene>
    <name evidence="6" type="ORF">CHC_T00009096001</name>
</gene>
<dbReference type="Gene3D" id="3.10.110.10">
    <property type="entry name" value="Ubiquitin Conjugating Enzyme"/>
    <property type="match status" value="1"/>
</dbReference>
<dbReference type="FunFam" id="3.10.110.10:FF:000090">
    <property type="entry name" value="Ubiquitin-conjugating enzyme E2-17 kDa"/>
    <property type="match status" value="1"/>
</dbReference>
<dbReference type="GeneID" id="17324388"/>
<dbReference type="Proteomes" id="UP000012073">
    <property type="component" value="Unassembled WGS sequence"/>
</dbReference>
<dbReference type="CDD" id="cd23790">
    <property type="entry name" value="UBCc_UBE2A_2B"/>
    <property type="match status" value="1"/>
</dbReference>
<dbReference type="GO" id="GO:0005524">
    <property type="term" value="F:ATP binding"/>
    <property type="evidence" value="ECO:0007669"/>
    <property type="project" value="UniProtKB-UniRule"/>
</dbReference>
<dbReference type="PROSITE" id="PS50127">
    <property type="entry name" value="UBC_2"/>
    <property type="match status" value="1"/>
</dbReference>
<dbReference type="OMA" id="NIFAWEA"/>
<keyword evidence="1" id="KW-0808">Transferase</keyword>
<name>R7QHB2_CHOCR</name>
<dbReference type="InterPro" id="IPR023313">
    <property type="entry name" value="UBQ-conjugating_AS"/>
</dbReference>
<evidence type="ECO:0000313" key="6">
    <source>
        <dbReference type="EMBL" id="CDF36856.1"/>
    </source>
</evidence>
<accession>R7QHB2</accession>
<feature type="domain" description="UBC core" evidence="5">
    <location>
        <begin position="9"/>
        <end position="156"/>
    </location>
</feature>
<dbReference type="InterPro" id="IPR016135">
    <property type="entry name" value="UBQ-conjugating_enzyme/RWD"/>
</dbReference>
<dbReference type="GO" id="GO:0016740">
    <property type="term" value="F:transferase activity"/>
    <property type="evidence" value="ECO:0007669"/>
    <property type="project" value="UniProtKB-KW"/>
</dbReference>
<keyword evidence="4" id="KW-0067">ATP-binding</keyword>
<dbReference type="KEGG" id="ccp:CHC_T00009096001"/>
<keyword evidence="7" id="KW-1185">Reference proteome</keyword>